<dbReference type="InterPro" id="IPR023535">
    <property type="entry name" value="TC-AMP_synthase"/>
</dbReference>
<dbReference type="GO" id="GO:0003725">
    <property type="term" value="F:double-stranded RNA binding"/>
    <property type="evidence" value="ECO:0007669"/>
    <property type="project" value="InterPro"/>
</dbReference>
<dbReference type="GO" id="GO:0005737">
    <property type="term" value="C:cytoplasm"/>
    <property type="evidence" value="ECO:0007669"/>
    <property type="project" value="UniProtKB-SubCell"/>
</dbReference>
<evidence type="ECO:0000256" key="7">
    <source>
        <dbReference type="ARBA" id="ARBA00022840"/>
    </source>
</evidence>
<dbReference type="InterPro" id="IPR050156">
    <property type="entry name" value="TC-AMP_synthase_SUA5"/>
</dbReference>
<dbReference type="FunFam" id="3.90.870.10:FF:000004">
    <property type="entry name" value="Threonylcarbamoyl-AMP synthase"/>
    <property type="match status" value="1"/>
</dbReference>
<name>G2LPX6_BUCUM</name>
<evidence type="ECO:0000256" key="6">
    <source>
        <dbReference type="ARBA" id="ARBA00022741"/>
    </source>
</evidence>
<comment type="catalytic activity">
    <reaction evidence="8 9">
        <text>L-threonine + hydrogencarbonate + ATP = L-threonylcarbamoyladenylate + diphosphate + H2O</text>
        <dbReference type="Rhea" id="RHEA:36407"/>
        <dbReference type="ChEBI" id="CHEBI:15377"/>
        <dbReference type="ChEBI" id="CHEBI:17544"/>
        <dbReference type="ChEBI" id="CHEBI:30616"/>
        <dbReference type="ChEBI" id="CHEBI:33019"/>
        <dbReference type="ChEBI" id="CHEBI:57926"/>
        <dbReference type="ChEBI" id="CHEBI:73682"/>
        <dbReference type="EC" id="2.7.7.87"/>
    </reaction>
</comment>
<sequence length="190" mass="21288">MNKNCFSHSLSYCVKMLKNKHVIAYPTESMFGLGCDPNSEEAVKKLLKLKNRNMEKGFILVAAHFNQITQYINEENISQAQKNKMLFFWPGHFTFLVPAKFSVPYWLTGKFNTIAVRISAHNEIIRLCNAFGGALISTSANISSMPPCITSEAVSKCFGNTFPLLHGKIGAEKHPSKIINLINGKLIRHV</sequence>
<dbReference type="HAMAP" id="MF_01852">
    <property type="entry name" value="TsaC"/>
    <property type="match status" value="1"/>
</dbReference>
<keyword evidence="2 9" id="KW-0963">Cytoplasm</keyword>
<keyword evidence="3 9" id="KW-0808">Transferase</keyword>
<comment type="function">
    <text evidence="9">Required for the formation of a threonylcarbamoyl group on adenosine at position 37 (t(6)A37) in tRNAs that read codons beginning with adenine. Catalyzes the conversion of L-threonine, HCO(3)(-)/CO(2) and ATP to give threonylcarbamoyl-AMP (TC-AMP) as the acyladenylate intermediate, with the release of diphosphate.</text>
</comment>
<dbReference type="PANTHER" id="PTHR17490:SF18">
    <property type="entry name" value="THREONYLCARBAMOYL-AMP SYNTHASE"/>
    <property type="match status" value="1"/>
</dbReference>
<dbReference type="InterPro" id="IPR017945">
    <property type="entry name" value="DHBP_synth_RibB-like_a/b_dom"/>
</dbReference>
<dbReference type="STRING" id="1005057.BUAMB_469"/>
<dbReference type="GO" id="GO:0000049">
    <property type="term" value="F:tRNA binding"/>
    <property type="evidence" value="ECO:0007669"/>
    <property type="project" value="TreeGrafter"/>
</dbReference>
<keyword evidence="5 9" id="KW-0548">Nucleotidyltransferase</keyword>
<feature type="domain" description="YrdC-like" evidence="10">
    <location>
        <begin position="7"/>
        <end position="190"/>
    </location>
</feature>
<dbReference type="InterPro" id="IPR006070">
    <property type="entry name" value="Sua5-like_dom"/>
</dbReference>
<evidence type="ECO:0000313" key="11">
    <source>
        <dbReference type="EMBL" id="AEO08263.1"/>
    </source>
</evidence>
<keyword evidence="6 9" id="KW-0547">Nucleotide-binding</keyword>
<dbReference type="PROSITE" id="PS51163">
    <property type="entry name" value="YRDC"/>
    <property type="match status" value="1"/>
</dbReference>
<proteinExistence type="inferred from homology"/>
<dbReference type="GO" id="GO:0005524">
    <property type="term" value="F:ATP binding"/>
    <property type="evidence" value="ECO:0007669"/>
    <property type="project" value="UniProtKB-UniRule"/>
</dbReference>
<dbReference type="KEGG" id="buh:BUAMB_469"/>
<evidence type="ECO:0000256" key="2">
    <source>
        <dbReference type="ARBA" id="ARBA00022490"/>
    </source>
</evidence>
<accession>G2LPX6</accession>
<dbReference type="GO" id="GO:0002949">
    <property type="term" value="P:tRNA threonylcarbamoyladenosine modification"/>
    <property type="evidence" value="ECO:0007669"/>
    <property type="project" value="UniProtKB-UniRule"/>
</dbReference>
<evidence type="ECO:0000256" key="4">
    <source>
        <dbReference type="ARBA" id="ARBA00022694"/>
    </source>
</evidence>
<organism evidence="11 12">
    <name type="scientific">Buchnera aphidicola str. Ua</name>
    <name type="common">Uroleucon ambrosiae</name>
    <dbReference type="NCBI Taxonomy" id="1005057"/>
    <lineage>
        <taxon>Bacteria</taxon>
        <taxon>Pseudomonadati</taxon>
        <taxon>Pseudomonadota</taxon>
        <taxon>Gammaproteobacteria</taxon>
        <taxon>Enterobacterales</taxon>
        <taxon>Erwiniaceae</taxon>
        <taxon>Buchnera</taxon>
    </lineage>
</organism>
<evidence type="ECO:0000256" key="1">
    <source>
        <dbReference type="ARBA" id="ARBA00004496"/>
    </source>
</evidence>
<evidence type="ECO:0000256" key="8">
    <source>
        <dbReference type="ARBA" id="ARBA00048366"/>
    </source>
</evidence>
<comment type="subcellular location">
    <subcellularLocation>
        <location evidence="1 9">Cytoplasm</location>
    </subcellularLocation>
</comment>
<dbReference type="PATRIC" id="fig|1005057.4.peg.447"/>
<evidence type="ECO:0000259" key="10">
    <source>
        <dbReference type="PROSITE" id="PS51163"/>
    </source>
</evidence>
<evidence type="ECO:0000313" key="12">
    <source>
        <dbReference type="Proteomes" id="UP000006139"/>
    </source>
</evidence>
<reference evidence="11 12" key="1">
    <citation type="journal article" date="2011" name="PLoS Genet.">
        <title>Sequence conservation and functional constraint on intergenic spacers in reduced genomes of the obligate symbiont buchnera.</title>
        <authorList>
            <person name="Degnan P.H."/>
            <person name="Ochman H."/>
            <person name="Moran N.A."/>
        </authorList>
    </citation>
    <scope>NUCLEOTIDE SEQUENCE [LARGE SCALE GENOMIC DNA]</scope>
    <source>
        <strain evidence="11 12">Ua</strain>
    </source>
</reference>
<keyword evidence="4 9" id="KW-0819">tRNA processing</keyword>
<dbReference type="eggNOG" id="COG0009">
    <property type="taxonomic scope" value="Bacteria"/>
</dbReference>
<keyword evidence="7 9" id="KW-0067">ATP-binding</keyword>
<dbReference type="EMBL" id="CP002648">
    <property type="protein sequence ID" value="AEO08263.1"/>
    <property type="molecule type" value="Genomic_DNA"/>
</dbReference>
<dbReference type="Pfam" id="PF01300">
    <property type="entry name" value="Sua5_yciO_yrdC"/>
    <property type="match status" value="1"/>
</dbReference>
<dbReference type="HOGENOM" id="CLU_031397_6_0_6"/>
<dbReference type="PANTHER" id="PTHR17490">
    <property type="entry name" value="SUA5"/>
    <property type="match status" value="1"/>
</dbReference>
<gene>
    <name evidence="9" type="primary">tsaC</name>
    <name evidence="11" type="ORF">BUAMB_469</name>
</gene>
<evidence type="ECO:0000256" key="3">
    <source>
        <dbReference type="ARBA" id="ARBA00022679"/>
    </source>
</evidence>
<dbReference type="EC" id="2.7.7.87" evidence="9"/>
<evidence type="ECO:0000256" key="9">
    <source>
        <dbReference type="HAMAP-Rule" id="MF_01852"/>
    </source>
</evidence>
<dbReference type="Gene3D" id="3.90.870.10">
    <property type="entry name" value="DHBP synthase"/>
    <property type="match status" value="1"/>
</dbReference>
<dbReference type="SUPFAM" id="SSF55821">
    <property type="entry name" value="YrdC/RibB"/>
    <property type="match status" value="1"/>
</dbReference>
<protein>
    <recommendedName>
        <fullName evidence="9">Threonylcarbamoyl-AMP synthase</fullName>
        <shortName evidence="9">TC-AMP synthase</shortName>
        <ecNumber evidence="9">2.7.7.87</ecNumber>
    </recommendedName>
    <alternativeName>
        <fullName evidence="9">L-threonylcarbamoyladenylate synthase</fullName>
    </alternativeName>
    <alternativeName>
        <fullName evidence="9">t(6)A37 threonylcarbamoyladenosine biosynthesis protein TsaC</fullName>
    </alternativeName>
    <alternativeName>
        <fullName evidence="9">tRNA threonylcarbamoyladenosine biosynthesis protein TsaC</fullName>
    </alternativeName>
</protein>
<evidence type="ECO:0000256" key="5">
    <source>
        <dbReference type="ARBA" id="ARBA00022695"/>
    </source>
</evidence>
<dbReference type="GO" id="GO:0006450">
    <property type="term" value="P:regulation of translational fidelity"/>
    <property type="evidence" value="ECO:0007669"/>
    <property type="project" value="TreeGrafter"/>
</dbReference>
<comment type="similarity">
    <text evidence="9">Belongs to the SUA5 family. TsaC subfamily.</text>
</comment>
<dbReference type="Proteomes" id="UP000006139">
    <property type="component" value="Chromosome"/>
</dbReference>
<dbReference type="GO" id="GO:0061710">
    <property type="term" value="F:L-threonylcarbamoyladenylate synthase"/>
    <property type="evidence" value="ECO:0007669"/>
    <property type="project" value="UniProtKB-EC"/>
</dbReference>
<dbReference type="AlphaFoldDB" id="G2LPX6"/>